<sequence>MLRFFLPYCTTQNGAGAVGCLQLIRGLLGERKKAGNKRKKGTYNLVDFRLGLNIPNKRKKAEKSVGEKARSKKTHHNHALSISIMKWLRCAKPKIDNYVVQNPSSMLQPRCHLSFSFAVKYIDRCQKIDEHVEREILNHKSLKHPNIIRFKELPGNCYRFFVTFMEICRRFI</sequence>
<reference evidence="2" key="1">
    <citation type="journal article" date="2022" name="Mol. Ecol. Resour.">
        <title>The genomes of chicory, endive, great burdock and yacon provide insights into Asteraceae palaeo-polyploidization history and plant inulin production.</title>
        <authorList>
            <person name="Fan W."/>
            <person name="Wang S."/>
            <person name="Wang H."/>
            <person name="Wang A."/>
            <person name="Jiang F."/>
            <person name="Liu H."/>
            <person name="Zhao H."/>
            <person name="Xu D."/>
            <person name="Zhang Y."/>
        </authorList>
    </citation>
    <scope>NUCLEOTIDE SEQUENCE [LARGE SCALE GENOMIC DNA]</scope>
    <source>
        <strain evidence="2">cv. Niubang</strain>
    </source>
</reference>
<evidence type="ECO:0000313" key="2">
    <source>
        <dbReference type="Proteomes" id="UP001055879"/>
    </source>
</evidence>
<dbReference type="Proteomes" id="UP001055879">
    <property type="component" value="Linkage Group LG08"/>
</dbReference>
<comment type="caution">
    <text evidence="1">The sequence shown here is derived from an EMBL/GenBank/DDBJ whole genome shotgun (WGS) entry which is preliminary data.</text>
</comment>
<reference evidence="1 2" key="2">
    <citation type="journal article" date="2022" name="Mol. Ecol. Resour.">
        <title>The genomes of chicory, endive, great burdock and yacon provide insights into Asteraceae paleo-polyploidization history and plant inulin production.</title>
        <authorList>
            <person name="Fan W."/>
            <person name="Wang S."/>
            <person name="Wang H."/>
            <person name="Wang A."/>
            <person name="Jiang F."/>
            <person name="Liu H."/>
            <person name="Zhao H."/>
            <person name="Xu D."/>
            <person name="Zhang Y."/>
        </authorList>
    </citation>
    <scope>NUCLEOTIDE SEQUENCE [LARGE SCALE GENOMIC DNA]</scope>
    <source>
        <strain evidence="2">cv. Niubang</strain>
    </source>
</reference>
<dbReference type="EMBL" id="CM042054">
    <property type="protein sequence ID" value="KAI3706678.1"/>
    <property type="molecule type" value="Genomic_DNA"/>
</dbReference>
<evidence type="ECO:0000313" key="1">
    <source>
        <dbReference type="EMBL" id="KAI3706678.1"/>
    </source>
</evidence>
<protein>
    <submittedName>
        <fullName evidence="1">Uncharacterized protein</fullName>
    </submittedName>
</protein>
<accession>A0ACB9AA06</accession>
<name>A0ACB9AA06_ARCLA</name>
<proteinExistence type="predicted"/>
<gene>
    <name evidence="1" type="ORF">L6452_24587</name>
</gene>
<organism evidence="1 2">
    <name type="scientific">Arctium lappa</name>
    <name type="common">Greater burdock</name>
    <name type="synonym">Lappa major</name>
    <dbReference type="NCBI Taxonomy" id="4217"/>
    <lineage>
        <taxon>Eukaryota</taxon>
        <taxon>Viridiplantae</taxon>
        <taxon>Streptophyta</taxon>
        <taxon>Embryophyta</taxon>
        <taxon>Tracheophyta</taxon>
        <taxon>Spermatophyta</taxon>
        <taxon>Magnoliopsida</taxon>
        <taxon>eudicotyledons</taxon>
        <taxon>Gunneridae</taxon>
        <taxon>Pentapetalae</taxon>
        <taxon>asterids</taxon>
        <taxon>campanulids</taxon>
        <taxon>Asterales</taxon>
        <taxon>Asteraceae</taxon>
        <taxon>Carduoideae</taxon>
        <taxon>Cardueae</taxon>
        <taxon>Arctiinae</taxon>
        <taxon>Arctium</taxon>
    </lineage>
</organism>
<keyword evidence="2" id="KW-1185">Reference proteome</keyword>